<dbReference type="NCBIfam" id="TIGR00746">
    <property type="entry name" value="arcC"/>
    <property type="match status" value="1"/>
</dbReference>
<comment type="caution">
    <text evidence="7">The sequence shown here is derived from an EMBL/GenBank/DDBJ whole genome shotgun (WGS) entry which is preliminary data.</text>
</comment>
<evidence type="ECO:0000256" key="4">
    <source>
        <dbReference type="NCBIfam" id="TIGR00746"/>
    </source>
</evidence>
<dbReference type="EMBL" id="JBHRTK010000031">
    <property type="protein sequence ID" value="MFC3208993.1"/>
    <property type="molecule type" value="Genomic_DNA"/>
</dbReference>
<proteinExistence type="inferred from homology"/>
<dbReference type="GO" id="GO:0008804">
    <property type="term" value="F:carbamate kinase activity"/>
    <property type="evidence" value="ECO:0007669"/>
    <property type="project" value="UniProtKB-EC"/>
</dbReference>
<dbReference type="RefSeq" id="WP_378225017.1">
    <property type="nucleotide sequence ID" value="NZ_JBHRTK010000031.1"/>
</dbReference>
<gene>
    <name evidence="7" type="primary">arcC</name>
    <name evidence="7" type="ORF">ACFOHJ_22480</name>
</gene>
<keyword evidence="3 5" id="KW-0418">Kinase</keyword>
<accession>A0ABV7KHR7</accession>
<dbReference type="InterPro" id="IPR003964">
    <property type="entry name" value="Carb_kinase"/>
</dbReference>
<dbReference type="Pfam" id="PF00696">
    <property type="entry name" value="AA_kinase"/>
    <property type="match status" value="1"/>
</dbReference>
<evidence type="ECO:0000256" key="2">
    <source>
        <dbReference type="ARBA" id="ARBA00022679"/>
    </source>
</evidence>
<evidence type="ECO:0000256" key="5">
    <source>
        <dbReference type="PIRNR" id="PIRNR000723"/>
    </source>
</evidence>
<evidence type="ECO:0000313" key="8">
    <source>
        <dbReference type="Proteomes" id="UP001595583"/>
    </source>
</evidence>
<dbReference type="SUPFAM" id="SSF53633">
    <property type="entry name" value="Carbamate kinase-like"/>
    <property type="match status" value="1"/>
</dbReference>
<protein>
    <recommendedName>
        <fullName evidence="4 5">Carbamate kinase</fullName>
    </recommendedName>
</protein>
<dbReference type="Gene3D" id="3.40.1160.10">
    <property type="entry name" value="Acetylglutamate kinase-like"/>
    <property type="match status" value="1"/>
</dbReference>
<sequence>MRIVVALGGNALLKRGEPMTAENQRTNIRRAAMELAELVKAGHSLVITHGNGPQVGLLALQAAATPGTPFPLDVLDAETAGMIGYVIQQELGNVVKDRPVATLLTQVRVDPHDPAFAGPTKPIGPVYDEATARRLAVERGWTVAPDGNKWRRVVPSPKPLEIVEAAVLAFLVERGVIVICTGGGGIPVVALTNGSMAGIEAVIDKDLASCLLARQLGADMLVMLTDVDAVYLDWGTPEARPLGWVQADELSAAAFAAGSMGPKVEAAIAFASEAGKPAAIGRLEDAVEIIAGRRGTRIGPGGSR</sequence>
<evidence type="ECO:0000313" key="7">
    <source>
        <dbReference type="EMBL" id="MFC3208993.1"/>
    </source>
</evidence>
<dbReference type="Proteomes" id="UP001595583">
    <property type="component" value="Unassembled WGS sequence"/>
</dbReference>
<organism evidence="7 8">
    <name type="scientific">Aquamicrobium soli</name>
    <dbReference type="NCBI Taxonomy" id="1811518"/>
    <lineage>
        <taxon>Bacteria</taxon>
        <taxon>Pseudomonadati</taxon>
        <taxon>Pseudomonadota</taxon>
        <taxon>Alphaproteobacteria</taxon>
        <taxon>Hyphomicrobiales</taxon>
        <taxon>Phyllobacteriaceae</taxon>
        <taxon>Aquamicrobium</taxon>
    </lineage>
</organism>
<reference evidence="8" key="1">
    <citation type="journal article" date="2019" name="Int. J. Syst. Evol. Microbiol.">
        <title>The Global Catalogue of Microorganisms (GCM) 10K type strain sequencing project: providing services to taxonomists for standard genome sequencing and annotation.</title>
        <authorList>
            <consortium name="The Broad Institute Genomics Platform"/>
            <consortium name="The Broad Institute Genome Sequencing Center for Infectious Disease"/>
            <person name="Wu L."/>
            <person name="Ma J."/>
        </authorList>
    </citation>
    <scope>NUCLEOTIDE SEQUENCE [LARGE SCALE GENOMIC DNA]</scope>
    <source>
        <strain evidence="8">KCTC 52165</strain>
    </source>
</reference>
<dbReference type="InterPro" id="IPR036393">
    <property type="entry name" value="AceGlu_kinase-like_sf"/>
</dbReference>
<evidence type="ECO:0000259" key="6">
    <source>
        <dbReference type="Pfam" id="PF00696"/>
    </source>
</evidence>
<dbReference type="PIRSF" id="PIRSF000723">
    <property type="entry name" value="Carbamate_kin"/>
    <property type="match status" value="1"/>
</dbReference>
<dbReference type="PANTHER" id="PTHR30409:SF1">
    <property type="entry name" value="CARBAMATE KINASE-RELATED"/>
    <property type="match status" value="1"/>
</dbReference>
<comment type="similarity">
    <text evidence="1 5">Belongs to the carbamate kinase family.</text>
</comment>
<dbReference type="CDD" id="cd04235">
    <property type="entry name" value="AAK_CK"/>
    <property type="match status" value="1"/>
</dbReference>
<keyword evidence="2 5" id="KW-0808">Transferase</keyword>
<dbReference type="PRINTS" id="PR01469">
    <property type="entry name" value="CARBMTKINASE"/>
</dbReference>
<name>A0ABV7KHR7_9HYPH</name>
<feature type="domain" description="Aspartate/glutamate/uridylate kinase" evidence="6">
    <location>
        <begin position="1"/>
        <end position="280"/>
    </location>
</feature>
<keyword evidence="8" id="KW-1185">Reference proteome</keyword>
<evidence type="ECO:0000256" key="1">
    <source>
        <dbReference type="ARBA" id="ARBA00011066"/>
    </source>
</evidence>
<evidence type="ECO:0000256" key="3">
    <source>
        <dbReference type="ARBA" id="ARBA00022777"/>
    </source>
</evidence>
<dbReference type="PANTHER" id="PTHR30409">
    <property type="entry name" value="CARBAMATE KINASE"/>
    <property type="match status" value="1"/>
</dbReference>
<dbReference type="NCBIfam" id="NF009008">
    <property type="entry name" value="PRK12354.1"/>
    <property type="match status" value="1"/>
</dbReference>
<dbReference type="InterPro" id="IPR001048">
    <property type="entry name" value="Asp/Glu/Uridylate_kinase"/>
</dbReference>